<comment type="caution">
    <text evidence="9">The sequence shown here is derived from an EMBL/GenBank/DDBJ whole genome shotgun (WGS) entry which is preliminary data.</text>
</comment>
<evidence type="ECO:0000313" key="10">
    <source>
        <dbReference type="Proteomes" id="UP000193689"/>
    </source>
</evidence>
<dbReference type="Gene3D" id="1.10.10.140">
    <property type="entry name" value="Cytochrome c oxidase, subunit VIb"/>
    <property type="match status" value="1"/>
</dbReference>
<gene>
    <name evidence="9" type="ORF">BCR38DRAFT_487860</name>
</gene>
<evidence type="ECO:0000256" key="6">
    <source>
        <dbReference type="ARBA" id="ARBA00023128"/>
    </source>
</evidence>
<dbReference type="RefSeq" id="XP_040713027.1">
    <property type="nucleotide sequence ID" value="XM_040864203.1"/>
</dbReference>
<dbReference type="InterPro" id="IPR036549">
    <property type="entry name" value="CX6/COA6-like_sf"/>
</dbReference>
<dbReference type="EMBL" id="MCFJ01000011">
    <property type="protein sequence ID" value="ORY60800.1"/>
    <property type="molecule type" value="Genomic_DNA"/>
</dbReference>
<dbReference type="OrthoDB" id="5545577at2759"/>
<comment type="subcellular location">
    <subcellularLocation>
        <location evidence="2">Cytoplasm</location>
    </subcellularLocation>
    <subcellularLocation>
        <location evidence="3">Mitochondrion intermembrane space</location>
    </subcellularLocation>
    <subcellularLocation>
        <location evidence="1">Nucleus</location>
    </subcellularLocation>
</comment>
<dbReference type="InterPro" id="IPR048280">
    <property type="entry name" value="COX6B-like"/>
</dbReference>
<dbReference type="GeneID" id="63780415"/>
<keyword evidence="6" id="KW-0496">Mitochondrion</keyword>
<keyword evidence="8" id="KW-0539">Nucleus</keyword>
<dbReference type="FunFam" id="1.10.10.140:FF:000003">
    <property type="entry name" value="Cytochrome c oxidase assembly factor 6"/>
    <property type="match status" value="1"/>
</dbReference>
<evidence type="ECO:0000256" key="7">
    <source>
        <dbReference type="ARBA" id="ARBA00023157"/>
    </source>
</evidence>
<comment type="similarity">
    <text evidence="4">Belongs to the cytochrome c oxidase subunit 6B family.</text>
</comment>
<evidence type="ECO:0000256" key="8">
    <source>
        <dbReference type="ARBA" id="ARBA00023242"/>
    </source>
</evidence>
<dbReference type="SUPFAM" id="SSF47694">
    <property type="entry name" value="Cytochrome c oxidase subunit h"/>
    <property type="match status" value="1"/>
</dbReference>
<evidence type="ECO:0000256" key="2">
    <source>
        <dbReference type="ARBA" id="ARBA00004496"/>
    </source>
</evidence>
<dbReference type="InParanoid" id="A0A1Y2DNH7"/>
<keyword evidence="5" id="KW-0963">Cytoplasm</keyword>
<evidence type="ECO:0000313" key="9">
    <source>
        <dbReference type="EMBL" id="ORY60800.1"/>
    </source>
</evidence>
<organism evidence="9 10">
    <name type="scientific">Pseudomassariella vexata</name>
    <dbReference type="NCBI Taxonomy" id="1141098"/>
    <lineage>
        <taxon>Eukaryota</taxon>
        <taxon>Fungi</taxon>
        <taxon>Dikarya</taxon>
        <taxon>Ascomycota</taxon>
        <taxon>Pezizomycotina</taxon>
        <taxon>Sordariomycetes</taxon>
        <taxon>Xylariomycetidae</taxon>
        <taxon>Amphisphaeriales</taxon>
        <taxon>Pseudomassariaceae</taxon>
        <taxon>Pseudomassariella</taxon>
    </lineage>
</organism>
<keyword evidence="7" id="KW-1015">Disulfide bond</keyword>
<dbReference type="GO" id="GO:0033617">
    <property type="term" value="P:mitochondrial respiratory chain complex IV assembly"/>
    <property type="evidence" value="ECO:0007669"/>
    <property type="project" value="TreeGrafter"/>
</dbReference>
<reference evidence="9 10" key="1">
    <citation type="submission" date="2016-07" db="EMBL/GenBank/DDBJ databases">
        <title>Pervasive Adenine N6-methylation of Active Genes in Fungi.</title>
        <authorList>
            <consortium name="DOE Joint Genome Institute"/>
            <person name="Mondo S.J."/>
            <person name="Dannebaum R.O."/>
            <person name="Kuo R.C."/>
            <person name="Labutti K."/>
            <person name="Haridas S."/>
            <person name="Kuo A."/>
            <person name="Salamov A."/>
            <person name="Ahrendt S.R."/>
            <person name="Lipzen A."/>
            <person name="Sullivan W."/>
            <person name="Andreopoulos W.B."/>
            <person name="Clum A."/>
            <person name="Lindquist E."/>
            <person name="Daum C."/>
            <person name="Ramamoorthy G.K."/>
            <person name="Gryganskyi A."/>
            <person name="Culley D."/>
            <person name="Magnuson J.K."/>
            <person name="James T.Y."/>
            <person name="O'Malley M.A."/>
            <person name="Stajich J.E."/>
            <person name="Spatafora J.W."/>
            <person name="Visel A."/>
            <person name="Grigoriev I.V."/>
        </authorList>
    </citation>
    <scope>NUCLEOTIDE SEQUENCE [LARGE SCALE GENOMIC DNA]</scope>
    <source>
        <strain evidence="9 10">CBS 129021</strain>
    </source>
</reference>
<evidence type="ECO:0000256" key="3">
    <source>
        <dbReference type="ARBA" id="ARBA00004569"/>
    </source>
</evidence>
<dbReference type="InterPro" id="IPR048281">
    <property type="entry name" value="COA6_fun"/>
</dbReference>
<proteinExistence type="inferred from homology"/>
<keyword evidence="10" id="KW-1185">Reference proteome</keyword>
<dbReference type="AlphaFoldDB" id="A0A1Y2DNH7"/>
<dbReference type="GO" id="GO:0005634">
    <property type="term" value="C:nucleus"/>
    <property type="evidence" value="ECO:0007669"/>
    <property type="project" value="UniProtKB-SubCell"/>
</dbReference>
<dbReference type="Pfam" id="PF02297">
    <property type="entry name" value="COX6B"/>
    <property type="match status" value="1"/>
</dbReference>
<evidence type="ECO:0000256" key="4">
    <source>
        <dbReference type="ARBA" id="ARBA00006425"/>
    </source>
</evidence>
<evidence type="ECO:0000256" key="5">
    <source>
        <dbReference type="ARBA" id="ARBA00022490"/>
    </source>
</evidence>
<protein>
    <submittedName>
        <fullName evidence="9">Oxidoreductase-like protein</fullName>
    </submittedName>
</protein>
<dbReference type="Proteomes" id="UP000193689">
    <property type="component" value="Unassembled WGS sequence"/>
</dbReference>
<dbReference type="GO" id="GO:0005758">
    <property type="term" value="C:mitochondrial intermembrane space"/>
    <property type="evidence" value="ECO:0007669"/>
    <property type="project" value="UniProtKB-SubCell"/>
</dbReference>
<sequence length="123" mass="13949">MGLFDIFSSPETKRAEEVRKGAVAPDRSERKKCWAARDSFYRCLDKHNVIDSLNGEGKKTAEKQCSAENTVFEQDCASAWVTYFKKFRVAEYQKKKTFERLEKEGANKMAVEGPGDAPGSTKR</sequence>
<dbReference type="FunCoup" id="A0A1Y2DNH7">
    <property type="interactions" value="162"/>
</dbReference>
<dbReference type="PANTHER" id="PTHR47677">
    <property type="entry name" value="CYTOCHROME C OXIDASE ASSEMBLY FACTOR 6"/>
    <property type="match status" value="1"/>
</dbReference>
<accession>A0A1Y2DNH7</accession>
<dbReference type="STRING" id="1141098.A0A1Y2DNH7"/>
<evidence type="ECO:0000256" key="1">
    <source>
        <dbReference type="ARBA" id="ARBA00004123"/>
    </source>
</evidence>
<name>A0A1Y2DNH7_9PEZI</name>
<dbReference type="PANTHER" id="PTHR47677:SF1">
    <property type="entry name" value="CYTOCHROME C OXIDASE ASSEMBLY FACTOR 6"/>
    <property type="match status" value="1"/>
</dbReference>